<protein>
    <recommendedName>
        <fullName evidence="4">ABC-2 family transporter protein</fullName>
    </recommendedName>
</protein>
<evidence type="ECO:0000313" key="3">
    <source>
        <dbReference type="Proteomes" id="UP000823893"/>
    </source>
</evidence>
<feature type="transmembrane region" description="Helical" evidence="1">
    <location>
        <begin position="118"/>
        <end position="141"/>
    </location>
</feature>
<keyword evidence="1" id="KW-1133">Transmembrane helix</keyword>
<evidence type="ECO:0000313" key="2">
    <source>
        <dbReference type="EMBL" id="HJC11274.1"/>
    </source>
</evidence>
<keyword evidence="1" id="KW-0812">Transmembrane</keyword>
<gene>
    <name evidence="2" type="ORF">H9935_10800</name>
</gene>
<reference evidence="2" key="1">
    <citation type="journal article" date="2021" name="PeerJ">
        <title>Extensive microbial diversity within the chicken gut microbiome revealed by metagenomics and culture.</title>
        <authorList>
            <person name="Gilroy R."/>
            <person name="Ravi A."/>
            <person name="Getino M."/>
            <person name="Pursley I."/>
            <person name="Horton D.L."/>
            <person name="Alikhan N.F."/>
            <person name="Baker D."/>
            <person name="Gharbi K."/>
            <person name="Hall N."/>
            <person name="Watson M."/>
            <person name="Adriaenssens E.M."/>
            <person name="Foster-Nyarko E."/>
            <person name="Jarju S."/>
            <person name="Secka A."/>
            <person name="Antonio M."/>
            <person name="Oren A."/>
            <person name="Chaudhuri R.R."/>
            <person name="La Ragione R."/>
            <person name="Hildebrand F."/>
            <person name="Pallen M.J."/>
        </authorList>
    </citation>
    <scope>NUCLEOTIDE SEQUENCE</scope>
    <source>
        <strain evidence="2">ChiSxjej6B18-287</strain>
    </source>
</reference>
<feature type="transmembrane region" description="Helical" evidence="1">
    <location>
        <begin position="12"/>
        <end position="38"/>
    </location>
</feature>
<keyword evidence="1" id="KW-0472">Membrane</keyword>
<dbReference type="Proteomes" id="UP000823893">
    <property type="component" value="Unassembled WGS sequence"/>
</dbReference>
<proteinExistence type="predicted"/>
<evidence type="ECO:0000256" key="1">
    <source>
        <dbReference type="SAM" id="Phobius"/>
    </source>
</evidence>
<accession>A0A9D2N7X0</accession>
<name>A0A9D2N7X0_9FIRM</name>
<sequence>MLKKLYKYNWKSVSMILLVLHGVLLAYSIIGRLAITIAENIASGRGESFDTHVSLSTTIFGLGAAAYIMIYAVFIIGIVLATILYLAARMQKSLFSEEGYLTNTLPVSCDKILWSKILIFWTWSAIDFLCVALSIFILVSYPDTMPDIIEGFRSFFASLFGLEGSAAMFDAIILALSMVIEYFFYFTSLILFSICLGSQFKTHKTLGSLVSFFGINIGQTMILLILMFVIPPLSPISTVVTTESGEIISSTGGSGSAQMLFVLAWYLLLSIVFYLGSRYILTKKLNLD</sequence>
<reference evidence="2" key="2">
    <citation type="submission" date="2021-04" db="EMBL/GenBank/DDBJ databases">
        <authorList>
            <person name="Gilroy R."/>
        </authorList>
    </citation>
    <scope>NUCLEOTIDE SEQUENCE</scope>
    <source>
        <strain evidence="2">ChiSxjej6B18-287</strain>
    </source>
</reference>
<comment type="caution">
    <text evidence="2">The sequence shown here is derived from an EMBL/GenBank/DDBJ whole genome shotgun (WGS) entry which is preliminary data.</text>
</comment>
<feature type="transmembrane region" description="Helical" evidence="1">
    <location>
        <begin position="58"/>
        <end position="87"/>
    </location>
</feature>
<feature type="transmembrane region" description="Helical" evidence="1">
    <location>
        <begin position="209"/>
        <end position="230"/>
    </location>
</feature>
<feature type="transmembrane region" description="Helical" evidence="1">
    <location>
        <begin position="171"/>
        <end position="197"/>
    </location>
</feature>
<dbReference type="EMBL" id="DWWV01000141">
    <property type="protein sequence ID" value="HJC11274.1"/>
    <property type="molecule type" value="Genomic_DNA"/>
</dbReference>
<feature type="transmembrane region" description="Helical" evidence="1">
    <location>
        <begin position="259"/>
        <end position="281"/>
    </location>
</feature>
<evidence type="ECO:0008006" key="4">
    <source>
        <dbReference type="Google" id="ProtNLM"/>
    </source>
</evidence>
<dbReference type="AlphaFoldDB" id="A0A9D2N7X0"/>
<organism evidence="2 3">
    <name type="scientific">Candidatus Blautia merdigallinarum</name>
    <dbReference type="NCBI Taxonomy" id="2838495"/>
    <lineage>
        <taxon>Bacteria</taxon>
        <taxon>Bacillati</taxon>
        <taxon>Bacillota</taxon>
        <taxon>Clostridia</taxon>
        <taxon>Lachnospirales</taxon>
        <taxon>Lachnospiraceae</taxon>
        <taxon>Blautia</taxon>
    </lineage>
</organism>